<protein>
    <submittedName>
        <fullName evidence="2">PQQ-dependent sugar dehydrogenase</fullName>
    </submittedName>
</protein>
<evidence type="ECO:0000259" key="1">
    <source>
        <dbReference type="Pfam" id="PF07995"/>
    </source>
</evidence>
<dbReference type="InterPro" id="IPR011041">
    <property type="entry name" value="Quinoprot_gluc/sorb_DH_b-prop"/>
</dbReference>
<dbReference type="SUPFAM" id="SSF50952">
    <property type="entry name" value="Soluble quinoprotein glucose dehydrogenase"/>
    <property type="match status" value="1"/>
</dbReference>
<dbReference type="PANTHER" id="PTHR19328:SF75">
    <property type="entry name" value="ALDOSE SUGAR DEHYDROGENASE YLII"/>
    <property type="match status" value="1"/>
</dbReference>
<dbReference type="InterPro" id="IPR011042">
    <property type="entry name" value="6-blade_b-propeller_TolB-like"/>
</dbReference>
<proteinExistence type="predicted"/>
<evidence type="ECO:0000313" key="2">
    <source>
        <dbReference type="EMBL" id="TMQ70320.1"/>
    </source>
</evidence>
<gene>
    <name evidence="2" type="ORF">E6K80_08855</name>
</gene>
<organism evidence="2 3">
    <name type="scientific">Eiseniibacteriota bacterium</name>
    <dbReference type="NCBI Taxonomy" id="2212470"/>
    <lineage>
        <taxon>Bacteria</taxon>
        <taxon>Candidatus Eiseniibacteriota</taxon>
    </lineage>
</organism>
<sequence length="387" mass="40628">MAVLALVAGLTACSKKSTTSTSPSPSPAPPGSLGYQLIKSGLNFPTFLTAAPGDTSRLFVLEKGGTIRIIKSGNLLATPFLDVSSQISTGDEQGLLGMAFDPSFAINGRFYISYTDVAGDSQIDRYVVSANPDVAQSAAQSHILSVSQPPEVNHKAGMLEFGPDGDLYASFGDGGGQGDPRGTGQTKTDMLGSLVRLDVRGNSGYGIPGDNPFVASPPALGELWDYGLRNPWRFSFDRATGDLYIADVGQDSYEEVDVASHASGGGKGANYGWSITEANSCFNPNTNCNRTGITFPLLVYDHGSGCAVIGGYVYRGAAMAGLRGTYFYGDHCGQWVKSFKLSGGAATQQKGWPDLSTNSNITSFGEDARGEIYVLTEGGDVNRIVAQ</sequence>
<evidence type="ECO:0000313" key="3">
    <source>
        <dbReference type="Proteomes" id="UP000319836"/>
    </source>
</evidence>
<dbReference type="AlphaFoldDB" id="A0A538U358"/>
<feature type="domain" description="Glucose/Sorbosone dehydrogenase" evidence="1">
    <location>
        <begin position="50"/>
        <end position="380"/>
    </location>
</feature>
<reference evidence="2 3" key="1">
    <citation type="journal article" date="2019" name="Nat. Microbiol.">
        <title>Mediterranean grassland soil C-N compound turnover is dependent on rainfall and depth, and is mediated by genomically divergent microorganisms.</title>
        <authorList>
            <person name="Diamond S."/>
            <person name="Andeer P.F."/>
            <person name="Li Z."/>
            <person name="Crits-Christoph A."/>
            <person name="Burstein D."/>
            <person name="Anantharaman K."/>
            <person name="Lane K.R."/>
            <person name="Thomas B.C."/>
            <person name="Pan C."/>
            <person name="Northen T.R."/>
            <person name="Banfield J.F."/>
        </authorList>
    </citation>
    <scope>NUCLEOTIDE SEQUENCE [LARGE SCALE GENOMIC DNA]</scope>
    <source>
        <strain evidence="2">WS_10</strain>
    </source>
</reference>
<comment type="caution">
    <text evidence="2">The sequence shown here is derived from an EMBL/GenBank/DDBJ whole genome shotgun (WGS) entry which is preliminary data.</text>
</comment>
<accession>A0A538U358</accession>
<dbReference type="InterPro" id="IPR012938">
    <property type="entry name" value="Glc/Sorbosone_DH"/>
</dbReference>
<dbReference type="Pfam" id="PF07995">
    <property type="entry name" value="GSDH"/>
    <property type="match status" value="1"/>
</dbReference>
<dbReference type="EMBL" id="VBPA01000216">
    <property type="protein sequence ID" value="TMQ70320.1"/>
    <property type="molecule type" value="Genomic_DNA"/>
</dbReference>
<dbReference type="Gene3D" id="2.120.10.30">
    <property type="entry name" value="TolB, C-terminal domain"/>
    <property type="match status" value="1"/>
</dbReference>
<dbReference type="PANTHER" id="PTHR19328">
    <property type="entry name" value="HEDGEHOG-INTERACTING PROTEIN"/>
    <property type="match status" value="1"/>
</dbReference>
<dbReference type="Proteomes" id="UP000319836">
    <property type="component" value="Unassembled WGS sequence"/>
</dbReference>
<name>A0A538U358_UNCEI</name>